<protein>
    <submittedName>
        <fullName evidence="1">Uncharacterized protein</fullName>
    </submittedName>
</protein>
<gene>
    <name evidence="1" type="ORF">EVA_22255</name>
</gene>
<sequence length="179" mass="20887">MSGDYEFETEQSVIDTITRDFQGNEYTRIGTAFHRIVEEGTPKCEKAPAGTRKFLYYGKETEEPVPAGRTFDVDGFKVSLDIAQCKVALSYRNQFPDAWHEMRLYKDYGRAMITGCADIIDGIELRDIKTKYSEPNDEDYINSVQWRYYLELFSANVFHFDLFIFEGYKKEKHGYDVRG</sequence>
<comment type="caution">
    <text evidence="1">The sequence shown here is derived from an EMBL/GenBank/DDBJ whole genome shotgun (WGS) entry which is preliminary data.</text>
</comment>
<evidence type="ECO:0000313" key="1">
    <source>
        <dbReference type="EMBL" id="EJW89655.1"/>
    </source>
</evidence>
<accession>J9BQ11</accession>
<name>J9BQ11_9ZZZZ</name>
<dbReference type="EMBL" id="AMCI01009345">
    <property type="protein sequence ID" value="EJW89655.1"/>
    <property type="molecule type" value="Genomic_DNA"/>
</dbReference>
<proteinExistence type="predicted"/>
<dbReference type="AlphaFoldDB" id="J9BQ11"/>
<reference evidence="1" key="1">
    <citation type="journal article" date="2012" name="PLoS ONE">
        <title>Gene sets for utilization of primary and secondary nutrition supplies in the distal gut of endangered iberian lynx.</title>
        <authorList>
            <person name="Alcaide M."/>
            <person name="Messina E."/>
            <person name="Richter M."/>
            <person name="Bargiela R."/>
            <person name="Peplies J."/>
            <person name="Huws S.A."/>
            <person name="Newbold C.J."/>
            <person name="Golyshin P.N."/>
            <person name="Simon M.A."/>
            <person name="Lopez G."/>
            <person name="Yakimov M.M."/>
            <person name="Ferrer M."/>
        </authorList>
    </citation>
    <scope>NUCLEOTIDE SEQUENCE</scope>
</reference>
<organism evidence="1">
    <name type="scientific">gut metagenome</name>
    <dbReference type="NCBI Taxonomy" id="749906"/>
    <lineage>
        <taxon>unclassified sequences</taxon>
        <taxon>metagenomes</taxon>
        <taxon>organismal metagenomes</taxon>
    </lineage>
</organism>